<dbReference type="RefSeq" id="WP_104813026.1">
    <property type="nucleotide sequence ID" value="NZ_MQUB01000001.1"/>
</dbReference>
<keyword evidence="2" id="KW-1185">Reference proteome</keyword>
<comment type="caution">
    <text evidence="1">The sequence shown here is derived from an EMBL/GenBank/DDBJ whole genome shotgun (WGS) entry which is preliminary data.</text>
</comment>
<sequence length="142" mass="16257">MKLEFEVTRREAFILLDGLKYLRQQTNNQETLKALTKIIREIIRDGNLEIEVFKLLVKVLKNDSTPGVKFELDSSLKNDLDISPTFINSVHGLRSDCNLVLEYIVKKHKPGKAPGSVSIQKTRKCETIQDVINLIVDKYESI</sequence>
<dbReference type="Proteomes" id="UP000239800">
    <property type="component" value="Unassembled WGS sequence"/>
</dbReference>
<dbReference type="EMBL" id="MQUB01000001">
    <property type="protein sequence ID" value="PQB05094.1"/>
    <property type="molecule type" value="Genomic_DNA"/>
</dbReference>
<organism evidence="1 2">
    <name type="scientific">Aureitalea marina</name>
    <dbReference type="NCBI Taxonomy" id="930804"/>
    <lineage>
        <taxon>Bacteria</taxon>
        <taxon>Pseudomonadati</taxon>
        <taxon>Bacteroidota</taxon>
        <taxon>Flavobacteriia</taxon>
        <taxon>Flavobacteriales</taxon>
        <taxon>Flavobacteriaceae</taxon>
        <taxon>Aureitalea</taxon>
    </lineage>
</organism>
<protein>
    <submittedName>
        <fullName evidence="1">Uncharacterized protein</fullName>
    </submittedName>
</protein>
<evidence type="ECO:0000313" key="2">
    <source>
        <dbReference type="Proteomes" id="UP000239800"/>
    </source>
</evidence>
<proteinExistence type="predicted"/>
<dbReference type="AlphaFoldDB" id="A0A2S7KR42"/>
<evidence type="ECO:0000313" key="1">
    <source>
        <dbReference type="EMBL" id="PQB05094.1"/>
    </source>
</evidence>
<reference evidence="1 2" key="1">
    <citation type="submission" date="2016-11" db="EMBL/GenBank/DDBJ databases">
        <title>Trade-off between light-utilization and light-protection in marine flavobacteria.</title>
        <authorList>
            <person name="Kumagai Y."/>
        </authorList>
    </citation>
    <scope>NUCLEOTIDE SEQUENCE [LARGE SCALE GENOMIC DNA]</scope>
    <source>
        <strain evidence="1 2">NBRC 107741</strain>
    </source>
</reference>
<gene>
    <name evidence="1" type="ORF">BST85_09460</name>
</gene>
<accession>A0A2S7KR42</accession>
<name>A0A2S7KR42_9FLAO</name>